<dbReference type="RefSeq" id="WP_203770335.1">
    <property type="nucleotide sequence ID" value="NZ_BAAAYJ010000026.1"/>
</dbReference>
<evidence type="ECO:0000313" key="3">
    <source>
        <dbReference type="Proteomes" id="UP000647172"/>
    </source>
</evidence>
<dbReference type="Proteomes" id="UP000647172">
    <property type="component" value="Unassembled WGS sequence"/>
</dbReference>
<gene>
    <name evidence="2" type="ORF">Ani05nite_40380</name>
</gene>
<dbReference type="AlphaFoldDB" id="A0A919JGC8"/>
<dbReference type="PANTHER" id="PTHR43630">
    <property type="entry name" value="POLY-BETA-1,6-N-ACETYL-D-GLUCOSAMINE SYNTHASE"/>
    <property type="match status" value="1"/>
</dbReference>
<dbReference type="PANTHER" id="PTHR43630:SF2">
    <property type="entry name" value="GLYCOSYLTRANSFERASE"/>
    <property type="match status" value="1"/>
</dbReference>
<keyword evidence="2" id="KW-0808">Transferase</keyword>
<organism evidence="2 3">
    <name type="scientific">Actinoplanes nipponensis</name>
    <dbReference type="NCBI Taxonomy" id="135950"/>
    <lineage>
        <taxon>Bacteria</taxon>
        <taxon>Bacillati</taxon>
        <taxon>Actinomycetota</taxon>
        <taxon>Actinomycetes</taxon>
        <taxon>Micromonosporales</taxon>
        <taxon>Micromonosporaceae</taxon>
        <taxon>Actinoplanes</taxon>
    </lineage>
</organism>
<dbReference type="CDD" id="cd00761">
    <property type="entry name" value="Glyco_tranf_GTA_type"/>
    <property type="match status" value="1"/>
</dbReference>
<name>A0A919JGC8_9ACTN</name>
<feature type="domain" description="Glycosyltransferase 2-like" evidence="1">
    <location>
        <begin position="4"/>
        <end position="122"/>
    </location>
</feature>
<dbReference type="Pfam" id="PF00535">
    <property type="entry name" value="Glycos_transf_2"/>
    <property type="match status" value="1"/>
</dbReference>
<comment type="caution">
    <text evidence="2">The sequence shown here is derived from an EMBL/GenBank/DDBJ whole genome shotgun (WGS) entry which is preliminary data.</text>
</comment>
<keyword evidence="3" id="KW-1185">Reference proteome</keyword>
<dbReference type="GO" id="GO:0016740">
    <property type="term" value="F:transferase activity"/>
    <property type="evidence" value="ECO:0007669"/>
    <property type="project" value="UniProtKB-KW"/>
</dbReference>
<reference evidence="2" key="1">
    <citation type="submission" date="2021-01" db="EMBL/GenBank/DDBJ databases">
        <title>Whole genome shotgun sequence of Actinoplanes nipponensis NBRC 14063.</title>
        <authorList>
            <person name="Komaki H."/>
            <person name="Tamura T."/>
        </authorList>
    </citation>
    <scope>NUCLEOTIDE SEQUENCE</scope>
    <source>
        <strain evidence="2">NBRC 14063</strain>
    </source>
</reference>
<dbReference type="Gene3D" id="3.90.550.10">
    <property type="entry name" value="Spore Coat Polysaccharide Biosynthesis Protein SpsA, Chain A"/>
    <property type="match status" value="1"/>
</dbReference>
<evidence type="ECO:0000259" key="1">
    <source>
        <dbReference type="Pfam" id="PF00535"/>
    </source>
</evidence>
<protein>
    <submittedName>
        <fullName evidence="2">Glycosyl transferase family 2</fullName>
    </submittedName>
</protein>
<evidence type="ECO:0000313" key="2">
    <source>
        <dbReference type="EMBL" id="GIE50504.1"/>
    </source>
</evidence>
<dbReference type="SUPFAM" id="SSF53448">
    <property type="entry name" value="Nucleotide-diphospho-sugar transferases"/>
    <property type="match status" value="1"/>
</dbReference>
<dbReference type="InterPro" id="IPR029044">
    <property type="entry name" value="Nucleotide-diphossugar_trans"/>
</dbReference>
<dbReference type="InterPro" id="IPR001173">
    <property type="entry name" value="Glyco_trans_2-like"/>
</dbReference>
<sequence>MKISFVVPTKNSARTLDACLASLRAQTHAAVEVLVVDNGSTDGTVRIAGRHADQVLQWGPERSAQRNHGTERSTGDVVVFIDSDMVLEPHVAAQIVERFTAEPDTGALIIPERSFGEGFLARCREMEKLLYVGDAAVESPRAYRRELIERIGGWNEDLTAAEDWDLADRTRAVATVGRVPAWIWHDEGRIRLRATFAKKRYYGRWIDQYVRMHADSSGSKFARTALLRRPARLLRHPVLTAGLATLKLTEAAGLAIGIRDSRTTAGARTP</sequence>
<dbReference type="EMBL" id="BOMQ01000050">
    <property type="protein sequence ID" value="GIE50504.1"/>
    <property type="molecule type" value="Genomic_DNA"/>
</dbReference>
<proteinExistence type="predicted"/>
<accession>A0A919JGC8</accession>